<dbReference type="InterPro" id="IPR021424">
    <property type="entry name" value="PorA"/>
</dbReference>
<evidence type="ECO:0000256" key="1">
    <source>
        <dbReference type="SAM" id="Phobius"/>
    </source>
</evidence>
<dbReference type="PATRIC" id="fig|1224163.3.peg.2402"/>
<gene>
    <name evidence="2" type="ORF">B841_11895</name>
</gene>
<dbReference type="Proteomes" id="UP000015388">
    <property type="component" value="Chromosome"/>
</dbReference>
<dbReference type="HOGENOM" id="CLU_045231_1_0_11"/>
<keyword evidence="1" id="KW-1133">Transmembrane helix</keyword>
<dbReference type="STRING" id="1224163.B841_11895"/>
<keyword evidence="1" id="KW-0812">Transmembrane</keyword>
<dbReference type="Pfam" id="PF11271">
    <property type="entry name" value="PorA"/>
    <property type="match status" value="1"/>
</dbReference>
<accession>S5TLX3</accession>
<proteinExistence type="predicted"/>
<dbReference type="EMBL" id="CP003924">
    <property type="protein sequence ID" value="AGS35851.1"/>
    <property type="molecule type" value="Genomic_DNA"/>
</dbReference>
<evidence type="ECO:0008006" key="4">
    <source>
        <dbReference type="Google" id="ProtNLM"/>
    </source>
</evidence>
<dbReference type="AlphaFoldDB" id="S5TLX3"/>
<sequence>MLWLLIGVAVALVAGHVAPPLLINLMKLQDTNVSSTYRTAPAEAQLLDVAAFRDGAPTPGNAGREECADGDAAPLSCFHVTGPAQVERTTATAPAEKYIEADVTTHITVDVAGPTALEIEDELRISRDSNFPVPEPRAHTTITSPALQIDAAGEPEVREGLQWFFPFTTERRSYLYFDVLAQEPTPIDYVGETEVSGLEAWEFSQTLDGTALPWPSEETFFGPAERFYTPAERADRGFADDTGVALDPYYAVDRTVFVEPETGTVLDVRETLHLYLATDDEDAADLIAATDGAAHPLRTLLHTDADWDADTREQQADKARPDLAVLRGLQILAWVANAVALALIAALVVHVVRVRGNRARTLTAPAEL</sequence>
<keyword evidence="3" id="KW-1185">Reference proteome</keyword>
<name>S5TLX3_9CORY</name>
<feature type="transmembrane region" description="Helical" evidence="1">
    <location>
        <begin position="331"/>
        <end position="352"/>
    </location>
</feature>
<keyword evidence="1" id="KW-0472">Membrane</keyword>
<protein>
    <recommendedName>
        <fullName evidence="4">DUF3068 domain-containing protein</fullName>
    </recommendedName>
</protein>
<organism evidence="2 3">
    <name type="scientific">Corynebacterium maris DSM 45190</name>
    <dbReference type="NCBI Taxonomy" id="1224163"/>
    <lineage>
        <taxon>Bacteria</taxon>
        <taxon>Bacillati</taxon>
        <taxon>Actinomycetota</taxon>
        <taxon>Actinomycetes</taxon>
        <taxon>Mycobacteriales</taxon>
        <taxon>Corynebacteriaceae</taxon>
        <taxon>Corynebacterium</taxon>
    </lineage>
</organism>
<evidence type="ECO:0000313" key="2">
    <source>
        <dbReference type="EMBL" id="AGS35851.1"/>
    </source>
</evidence>
<dbReference type="eggNOG" id="ENOG5031U1J">
    <property type="taxonomic scope" value="Bacteria"/>
</dbReference>
<dbReference type="KEGG" id="cmd:B841_11895"/>
<reference evidence="2 3" key="1">
    <citation type="submission" date="2012-11" db="EMBL/GenBank/DDBJ databases">
        <title>The complete genome sequence of Corynebacterium maris Coryn-1 (=DSM 45190).</title>
        <authorList>
            <person name="Schaffert L."/>
            <person name="Albersmeier A."/>
            <person name="Kalinowski J."/>
            <person name="Ruckert C."/>
        </authorList>
    </citation>
    <scope>NUCLEOTIDE SEQUENCE [LARGE SCALE GENOMIC DNA]</scope>
    <source>
        <strain evidence="3">Coryn-1</strain>
    </source>
</reference>
<evidence type="ECO:0000313" key="3">
    <source>
        <dbReference type="Proteomes" id="UP000015388"/>
    </source>
</evidence>